<proteinExistence type="predicted"/>
<name>A0AAN7B6U7_9PEZI</name>
<dbReference type="Proteomes" id="UP001301769">
    <property type="component" value="Unassembled WGS sequence"/>
</dbReference>
<dbReference type="EMBL" id="MU858131">
    <property type="protein sequence ID" value="KAK4212227.1"/>
    <property type="molecule type" value="Genomic_DNA"/>
</dbReference>
<keyword evidence="3" id="KW-1185">Reference proteome</keyword>
<evidence type="ECO:0000313" key="3">
    <source>
        <dbReference type="Proteomes" id="UP001301769"/>
    </source>
</evidence>
<evidence type="ECO:0000313" key="2">
    <source>
        <dbReference type="EMBL" id="KAK4212227.1"/>
    </source>
</evidence>
<reference evidence="2" key="1">
    <citation type="journal article" date="2023" name="Mol. Phylogenet. Evol.">
        <title>Genome-scale phylogeny and comparative genomics of the fungal order Sordariales.</title>
        <authorList>
            <person name="Hensen N."/>
            <person name="Bonometti L."/>
            <person name="Westerberg I."/>
            <person name="Brannstrom I.O."/>
            <person name="Guillou S."/>
            <person name="Cros-Aarteil S."/>
            <person name="Calhoun S."/>
            <person name="Haridas S."/>
            <person name="Kuo A."/>
            <person name="Mondo S."/>
            <person name="Pangilinan J."/>
            <person name="Riley R."/>
            <person name="LaButti K."/>
            <person name="Andreopoulos B."/>
            <person name="Lipzen A."/>
            <person name="Chen C."/>
            <person name="Yan M."/>
            <person name="Daum C."/>
            <person name="Ng V."/>
            <person name="Clum A."/>
            <person name="Steindorff A."/>
            <person name="Ohm R.A."/>
            <person name="Martin F."/>
            <person name="Silar P."/>
            <person name="Natvig D.O."/>
            <person name="Lalanne C."/>
            <person name="Gautier V."/>
            <person name="Ament-Velasquez S.L."/>
            <person name="Kruys A."/>
            <person name="Hutchinson M.I."/>
            <person name="Powell A.J."/>
            <person name="Barry K."/>
            <person name="Miller A.N."/>
            <person name="Grigoriev I.V."/>
            <person name="Debuchy R."/>
            <person name="Gladieux P."/>
            <person name="Hiltunen Thoren M."/>
            <person name="Johannesson H."/>
        </authorList>
    </citation>
    <scope>NUCLEOTIDE SEQUENCE</scope>
    <source>
        <strain evidence="2">PSN293</strain>
    </source>
</reference>
<accession>A0AAN7B6U7</accession>
<organism evidence="2 3">
    <name type="scientific">Rhypophila decipiens</name>
    <dbReference type="NCBI Taxonomy" id="261697"/>
    <lineage>
        <taxon>Eukaryota</taxon>
        <taxon>Fungi</taxon>
        <taxon>Dikarya</taxon>
        <taxon>Ascomycota</taxon>
        <taxon>Pezizomycotina</taxon>
        <taxon>Sordariomycetes</taxon>
        <taxon>Sordariomycetidae</taxon>
        <taxon>Sordariales</taxon>
        <taxon>Naviculisporaceae</taxon>
        <taxon>Rhypophila</taxon>
    </lineage>
</organism>
<protein>
    <submittedName>
        <fullName evidence="2">Uncharacterized protein</fullName>
    </submittedName>
</protein>
<evidence type="ECO:0000256" key="1">
    <source>
        <dbReference type="SAM" id="MobiDB-lite"/>
    </source>
</evidence>
<gene>
    <name evidence="2" type="ORF">QBC37DRAFT_388956</name>
</gene>
<dbReference type="AlphaFoldDB" id="A0AAN7B6U7"/>
<reference evidence="2" key="2">
    <citation type="submission" date="2023-05" db="EMBL/GenBank/DDBJ databases">
        <authorList>
            <consortium name="Lawrence Berkeley National Laboratory"/>
            <person name="Steindorff A."/>
            <person name="Hensen N."/>
            <person name="Bonometti L."/>
            <person name="Westerberg I."/>
            <person name="Brannstrom I.O."/>
            <person name="Guillou S."/>
            <person name="Cros-Aarteil S."/>
            <person name="Calhoun S."/>
            <person name="Haridas S."/>
            <person name="Kuo A."/>
            <person name="Mondo S."/>
            <person name="Pangilinan J."/>
            <person name="Riley R."/>
            <person name="Labutti K."/>
            <person name="Andreopoulos B."/>
            <person name="Lipzen A."/>
            <person name="Chen C."/>
            <person name="Yanf M."/>
            <person name="Daum C."/>
            <person name="Ng V."/>
            <person name="Clum A."/>
            <person name="Ohm R."/>
            <person name="Martin F."/>
            <person name="Silar P."/>
            <person name="Natvig D."/>
            <person name="Lalanne C."/>
            <person name="Gautier V."/>
            <person name="Ament-Velasquez S.L."/>
            <person name="Kruys A."/>
            <person name="Hutchinson M.I."/>
            <person name="Powell A.J."/>
            <person name="Barry K."/>
            <person name="Miller A.N."/>
            <person name="Grigoriev I.V."/>
            <person name="Debuchy R."/>
            <person name="Gladieux P."/>
            <person name="Thoren M.H."/>
            <person name="Johannesson H."/>
        </authorList>
    </citation>
    <scope>NUCLEOTIDE SEQUENCE</scope>
    <source>
        <strain evidence="2">PSN293</strain>
    </source>
</reference>
<comment type="caution">
    <text evidence="2">The sequence shown here is derived from an EMBL/GenBank/DDBJ whole genome shotgun (WGS) entry which is preliminary data.</text>
</comment>
<feature type="region of interest" description="Disordered" evidence="1">
    <location>
        <begin position="35"/>
        <end position="57"/>
    </location>
</feature>
<sequence length="164" mass="18817">MTIKRLSRAVCQKSVQGLTIFINVQQPTAFTATVSSQVQHQDPRYDSSVRQRPPPRHYEPERYGFDFAKRTVNFYGDGRTVLSRLPGLSGEGPLQLLLSLKILPEDETDKSPVRAQYRNKPVYVSSFLVSQRDMFESVKRVTGTVDEDWKITSEWAETVYQESK</sequence>